<dbReference type="InterPro" id="IPR037171">
    <property type="entry name" value="NagB/RpiA_transferase-like"/>
</dbReference>
<dbReference type="Pfam" id="PF02589">
    <property type="entry name" value="LUD_dom"/>
    <property type="match status" value="1"/>
</dbReference>
<dbReference type="PANTHER" id="PTHR43682">
    <property type="entry name" value="LACTATE UTILIZATION PROTEIN C"/>
    <property type="match status" value="1"/>
</dbReference>
<dbReference type="AlphaFoldDB" id="A0A7C1JAH3"/>
<dbReference type="EMBL" id="DSMG01000084">
    <property type="protein sequence ID" value="HDX31463.1"/>
    <property type="molecule type" value="Genomic_DNA"/>
</dbReference>
<dbReference type="PANTHER" id="PTHR43682:SF1">
    <property type="entry name" value="LACTATE UTILIZATION PROTEIN C"/>
    <property type="match status" value="1"/>
</dbReference>
<dbReference type="Gene3D" id="3.40.50.10420">
    <property type="entry name" value="NagB/RpiA/CoA transferase-like"/>
    <property type="match status" value="1"/>
</dbReference>
<dbReference type="InterPro" id="IPR024185">
    <property type="entry name" value="FTHF_cligase-like_sf"/>
</dbReference>
<accession>A0A7C1JAH3</accession>
<dbReference type="InterPro" id="IPR003741">
    <property type="entry name" value="LUD_dom"/>
</dbReference>
<gene>
    <name evidence="2" type="ORF">ENQ20_08200</name>
</gene>
<comment type="caution">
    <text evidence="2">The sequence shown here is derived from an EMBL/GenBank/DDBJ whole genome shotgun (WGS) entry which is preliminary data.</text>
</comment>
<evidence type="ECO:0000259" key="1">
    <source>
        <dbReference type="Pfam" id="PF02589"/>
    </source>
</evidence>
<sequence>MNTRDEILNRIRTILERPDLPFPPRNPPPLTADERMTVTHAEGSKRQLAERFGQELTKLYGSYEILESPIEVRLALINRLNDWAAEEEAARKGPKPDLRGQERMVLSWAPDKLPVEGLREALADTGWSLVAPRQLTTPEALETVRFIRFGLTGVEAAFAATGSMLVIAGPGQSRAASLLPFRHVAIIPFSRLYPTIESWLAERRAAGELVDLLRSRAGWNLITGPSKSGDIEMNLTLGVHGPKFVHAILFNDVNDDAE</sequence>
<protein>
    <recommendedName>
        <fullName evidence="1">LUD domain-containing protein</fullName>
    </recommendedName>
</protein>
<evidence type="ECO:0000313" key="2">
    <source>
        <dbReference type="EMBL" id="HDX31463.1"/>
    </source>
</evidence>
<dbReference type="SUPFAM" id="SSF100950">
    <property type="entry name" value="NagB/RpiA/CoA transferase-like"/>
    <property type="match status" value="1"/>
</dbReference>
<organism evidence="2">
    <name type="scientific">Caldilinea aerophila</name>
    <dbReference type="NCBI Taxonomy" id="133453"/>
    <lineage>
        <taxon>Bacteria</taxon>
        <taxon>Bacillati</taxon>
        <taxon>Chloroflexota</taxon>
        <taxon>Caldilineae</taxon>
        <taxon>Caldilineales</taxon>
        <taxon>Caldilineaceae</taxon>
        <taxon>Caldilinea</taxon>
    </lineage>
</organism>
<feature type="domain" description="LUD" evidence="1">
    <location>
        <begin position="146"/>
        <end position="249"/>
    </location>
</feature>
<name>A0A7C1JAH3_9CHLR</name>
<proteinExistence type="predicted"/>
<reference evidence="2" key="1">
    <citation type="journal article" date="2020" name="mSystems">
        <title>Genome- and Community-Level Interaction Insights into Carbon Utilization and Element Cycling Functions of Hydrothermarchaeota in Hydrothermal Sediment.</title>
        <authorList>
            <person name="Zhou Z."/>
            <person name="Liu Y."/>
            <person name="Xu W."/>
            <person name="Pan J."/>
            <person name="Luo Z.H."/>
            <person name="Li M."/>
        </authorList>
    </citation>
    <scope>NUCLEOTIDE SEQUENCE [LARGE SCALE GENOMIC DNA]</scope>
    <source>
        <strain evidence="2">SpSt-289</strain>
    </source>
</reference>